<gene>
    <name evidence="4" type="ORF">PAPYR_2765</name>
</gene>
<feature type="transmembrane region" description="Helical" evidence="2">
    <location>
        <begin position="270"/>
        <end position="294"/>
    </location>
</feature>
<evidence type="ECO:0000256" key="1">
    <source>
        <dbReference type="SAM" id="MobiDB-lite"/>
    </source>
</evidence>
<dbReference type="InterPro" id="IPR036047">
    <property type="entry name" value="F-box-like_dom_sf"/>
</dbReference>
<evidence type="ECO:0000313" key="4">
    <source>
        <dbReference type="EMBL" id="KAJ4460919.1"/>
    </source>
</evidence>
<dbReference type="InterPro" id="IPR001810">
    <property type="entry name" value="F-box_dom"/>
</dbReference>
<feature type="transmembrane region" description="Helical" evidence="2">
    <location>
        <begin position="194"/>
        <end position="218"/>
    </location>
</feature>
<organism evidence="4 5">
    <name type="scientific">Paratrimastix pyriformis</name>
    <dbReference type="NCBI Taxonomy" id="342808"/>
    <lineage>
        <taxon>Eukaryota</taxon>
        <taxon>Metamonada</taxon>
        <taxon>Preaxostyla</taxon>
        <taxon>Paratrimastigidae</taxon>
        <taxon>Paratrimastix</taxon>
    </lineage>
</organism>
<evidence type="ECO:0000313" key="5">
    <source>
        <dbReference type="Proteomes" id="UP001141327"/>
    </source>
</evidence>
<comment type="caution">
    <text evidence="4">The sequence shown here is derived from an EMBL/GenBank/DDBJ whole genome shotgun (WGS) entry which is preliminary data.</text>
</comment>
<evidence type="ECO:0000259" key="3">
    <source>
        <dbReference type="PROSITE" id="PS50181"/>
    </source>
</evidence>
<dbReference type="Pfam" id="PF12937">
    <property type="entry name" value="F-box-like"/>
    <property type="match status" value="1"/>
</dbReference>
<keyword evidence="2" id="KW-0472">Membrane</keyword>
<protein>
    <recommendedName>
        <fullName evidence="3">F-box domain-containing protein</fullName>
    </recommendedName>
</protein>
<name>A0ABQ8UP08_9EUKA</name>
<dbReference type="EMBL" id="JAPMOS010000010">
    <property type="protein sequence ID" value="KAJ4460919.1"/>
    <property type="molecule type" value="Genomic_DNA"/>
</dbReference>
<dbReference type="Gene3D" id="1.20.1280.50">
    <property type="match status" value="1"/>
</dbReference>
<keyword evidence="2" id="KW-1133">Transmembrane helix</keyword>
<feature type="region of interest" description="Disordered" evidence="1">
    <location>
        <begin position="93"/>
        <end position="114"/>
    </location>
</feature>
<keyword evidence="5" id="KW-1185">Reference proteome</keyword>
<sequence>MSNVKRHVCGSSHSSFAFGQNFFGGPTRTDRMEQLPADLLVLIFRDLNTGKALATGSLVSRRMRDVLWTNDTLWHSAFENEFGGTATQAVETHGTARRQPGLLPPPQPSTDPPASPLIVTGWRQKYTEHKRFLSEVESDRQARFKRRKELQRRDIAPSAEDRLNFLIWLILSPIFFYIALPLLLALIILRSENIIQWSLHAVLAPADFLFFCGLGGFFAFTESWGSTKMVLTAISCIFPVAVATIHWAAARADWIVATGTMHSPDTPGGLNWMFIFTPGMAIAVGIIVVANLFLPDAGTHRDDFFVVLTLGMGARCLRWPSSSCWASSCSGAPRVPLRTPSCPCGASPSASTSSFYDYTGAARCGGSC</sequence>
<feature type="transmembrane region" description="Helical" evidence="2">
    <location>
        <begin position="165"/>
        <end position="188"/>
    </location>
</feature>
<proteinExistence type="predicted"/>
<keyword evidence="2" id="KW-0812">Transmembrane</keyword>
<feature type="compositionally biased region" description="Pro residues" evidence="1">
    <location>
        <begin position="102"/>
        <end position="114"/>
    </location>
</feature>
<feature type="domain" description="F-box" evidence="3">
    <location>
        <begin position="29"/>
        <end position="77"/>
    </location>
</feature>
<feature type="transmembrane region" description="Helical" evidence="2">
    <location>
        <begin position="230"/>
        <end position="250"/>
    </location>
</feature>
<evidence type="ECO:0000256" key="2">
    <source>
        <dbReference type="SAM" id="Phobius"/>
    </source>
</evidence>
<accession>A0ABQ8UP08</accession>
<dbReference type="PROSITE" id="PS50181">
    <property type="entry name" value="FBOX"/>
    <property type="match status" value="1"/>
</dbReference>
<reference evidence="4" key="1">
    <citation type="journal article" date="2022" name="bioRxiv">
        <title>Genomics of Preaxostyla Flagellates Illuminates Evolutionary Transitions and the Path Towards Mitochondrial Loss.</title>
        <authorList>
            <person name="Novak L.V.F."/>
            <person name="Treitli S.C."/>
            <person name="Pyrih J."/>
            <person name="Halakuc P."/>
            <person name="Pipaliya S.V."/>
            <person name="Vacek V."/>
            <person name="Brzon O."/>
            <person name="Soukal P."/>
            <person name="Eme L."/>
            <person name="Dacks J.B."/>
            <person name="Karnkowska A."/>
            <person name="Elias M."/>
            <person name="Hampl V."/>
        </authorList>
    </citation>
    <scope>NUCLEOTIDE SEQUENCE</scope>
    <source>
        <strain evidence="4">RCP-MX</strain>
    </source>
</reference>
<dbReference type="SUPFAM" id="SSF81383">
    <property type="entry name" value="F-box domain"/>
    <property type="match status" value="1"/>
</dbReference>
<dbReference type="Proteomes" id="UP001141327">
    <property type="component" value="Unassembled WGS sequence"/>
</dbReference>